<dbReference type="PROSITE" id="PS51635">
    <property type="entry name" value="PNPLA"/>
    <property type="match status" value="1"/>
</dbReference>
<dbReference type="Gene3D" id="3.40.1090.10">
    <property type="entry name" value="Cytosolic phospholipase A2 catalytic domain"/>
    <property type="match status" value="1"/>
</dbReference>
<evidence type="ECO:0000313" key="5">
    <source>
        <dbReference type="EMBL" id="GAQ84096.1"/>
    </source>
</evidence>
<evidence type="ECO:0000256" key="3">
    <source>
        <dbReference type="RuleBase" id="RU361262"/>
    </source>
</evidence>
<keyword evidence="6" id="KW-1185">Reference proteome</keyword>
<gene>
    <name evidence="5" type="ORF">KFL_001760050</name>
</gene>
<dbReference type="SUPFAM" id="SSF52151">
    <property type="entry name" value="FabD/lysophospholipase-like"/>
    <property type="match status" value="1"/>
</dbReference>
<reference evidence="5 6" key="1">
    <citation type="journal article" date="2014" name="Nat. Commun.">
        <title>Klebsormidium flaccidum genome reveals primary factors for plant terrestrial adaptation.</title>
        <authorList>
            <person name="Hori K."/>
            <person name="Maruyama F."/>
            <person name="Fujisawa T."/>
            <person name="Togashi T."/>
            <person name="Yamamoto N."/>
            <person name="Seo M."/>
            <person name="Sato S."/>
            <person name="Yamada T."/>
            <person name="Mori H."/>
            <person name="Tajima N."/>
            <person name="Moriyama T."/>
            <person name="Ikeuchi M."/>
            <person name="Watanabe M."/>
            <person name="Wada H."/>
            <person name="Kobayashi K."/>
            <person name="Saito M."/>
            <person name="Masuda T."/>
            <person name="Sasaki-Sekimoto Y."/>
            <person name="Mashiguchi K."/>
            <person name="Awai K."/>
            <person name="Shimojima M."/>
            <person name="Masuda S."/>
            <person name="Iwai M."/>
            <person name="Nobusawa T."/>
            <person name="Narise T."/>
            <person name="Kondo S."/>
            <person name="Saito H."/>
            <person name="Sato R."/>
            <person name="Murakawa M."/>
            <person name="Ihara Y."/>
            <person name="Oshima-Yamada Y."/>
            <person name="Ohtaka K."/>
            <person name="Satoh M."/>
            <person name="Sonobe K."/>
            <person name="Ishii M."/>
            <person name="Ohtani R."/>
            <person name="Kanamori-Sato M."/>
            <person name="Honoki R."/>
            <person name="Miyazaki D."/>
            <person name="Mochizuki H."/>
            <person name="Umetsu J."/>
            <person name="Higashi K."/>
            <person name="Shibata D."/>
            <person name="Kamiya Y."/>
            <person name="Sato N."/>
            <person name="Nakamura Y."/>
            <person name="Tabata S."/>
            <person name="Ida S."/>
            <person name="Kurokawa K."/>
            <person name="Ohta H."/>
        </authorList>
    </citation>
    <scope>NUCLEOTIDE SEQUENCE [LARGE SCALE GENOMIC DNA]</scope>
    <source>
        <strain evidence="5 6">NIES-2285</strain>
    </source>
</reference>
<feature type="active site" description="Proton acceptor" evidence="2">
    <location>
        <position position="552"/>
    </location>
</feature>
<dbReference type="STRING" id="105231.A0A1Y1I5V2"/>
<sequence>MANKDEELAAQYQQAADLGDAEAMTDLGMCYMKESGVEKDEKKAAALFQQAADLGYARAMTNLGNCYRTGTGVEKDEAKAVALLRRAADLGNTRAMFNLGVCYANGMGVEKNEAEAVALYQRAADLGHARAMFNLGVCYQNGRGVEKNEAEAVAQYQQAADLGDAAAMTDLGWCHMNGSGVEKDEKKAVALFRRAADLGDARAMTNLGVCCERGTGVEKHEAEAVVLYRLAADLGDAMAMSNLGGCYARGMGVEKDEARAVALWRQAADLGNAMAMVNLGSTLQCKLGARVEDFLNAKELYERANGLEENECAHFNIGLLYSRGSGVPKDWARAKHAFQKASNLGLHVAGTAFAIADRLSQVREEVKPVRILSIDGGGIRGVLPAEWLGRLEQALGGDQSRPLHDCFDIVAGTSTGGIIATMLCAPNKDLNRDAVEPMFSAAEIEGVYRSLGKRIFSGFWARLRCFGWCCFPKHAAGPLERELEEQLGELRLEDALTPLVIPAYEVDNDRPVVFSSLREEHRGKLLREVCRATSAAPTFFVPAVLDGKRFLDGGIYVNNPTMLAITHALENRKYFEDKGRDHVVDLRNLFVVSLGTGFKPVQSQEDHASSDQSKRARPRGCYCFFGWIGYLVKASMKGSAMVVHDEVERLFKSFGAEENYIRVDIPLVSASKAMDDNSDEQLKRLADDAKAHLDRSFDKAALEKQLGRMEPTKPDGAEAIGMRGALGGRSASRLVADDAEILEHVEDVSAEAGPSNG</sequence>
<comment type="domain">
    <text evidence="3">The nitrogen atoms of the two glycine residues in the GGXR motif define the oxyanion hole, and stabilize the oxyanion that forms during the nucleophilic attack by the catalytic serine during substrate cleavage.</text>
</comment>
<feature type="short sequence motif" description="DGA/G" evidence="2">
    <location>
        <begin position="552"/>
        <end position="554"/>
    </location>
</feature>
<evidence type="ECO:0000313" key="6">
    <source>
        <dbReference type="Proteomes" id="UP000054558"/>
    </source>
</evidence>
<dbReference type="GO" id="GO:0016042">
    <property type="term" value="P:lipid catabolic process"/>
    <property type="evidence" value="ECO:0007669"/>
    <property type="project" value="UniProtKB-UniRule"/>
</dbReference>
<organism evidence="5 6">
    <name type="scientific">Klebsormidium nitens</name>
    <name type="common">Green alga</name>
    <name type="synonym">Ulothrix nitens</name>
    <dbReference type="NCBI Taxonomy" id="105231"/>
    <lineage>
        <taxon>Eukaryota</taxon>
        <taxon>Viridiplantae</taxon>
        <taxon>Streptophyta</taxon>
        <taxon>Klebsormidiophyceae</taxon>
        <taxon>Klebsormidiales</taxon>
        <taxon>Klebsormidiaceae</taxon>
        <taxon>Klebsormidium</taxon>
    </lineage>
</organism>
<feature type="short sequence motif" description="GXGXXG" evidence="2">
    <location>
        <begin position="376"/>
        <end position="381"/>
    </location>
</feature>
<feature type="active site" description="Nucleophile" evidence="2">
    <location>
        <position position="414"/>
    </location>
</feature>
<dbReference type="InterPro" id="IPR011990">
    <property type="entry name" value="TPR-like_helical_dom_sf"/>
</dbReference>
<keyword evidence="2 3" id="KW-0378">Hydrolase</keyword>
<evidence type="ECO:0000256" key="2">
    <source>
        <dbReference type="PROSITE-ProRule" id="PRU01161"/>
    </source>
</evidence>
<dbReference type="EC" id="3.1.1.-" evidence="3"/>
<comment type="similarity">
    <text evidence="3">Belongs to the patatin family.</text>
</comment>
<keyword evidence="1 2" id="KW-0443">Lipid metabolism</keyword>
<protein>
    <recommendedName>
        <fullName evidence="3">Patatin</fullName>
        <ecNumber evidence="3">3.1.1.-</ecNumber>
    </recommendedName>
</protein>
<dbReference type="GO" id="GO:0016787">
    <property type="term" value="F:hydrolase activity"/>
    <property type="evidence" value="ECO:0007669"/>
    <property type="project" value="UniProtKB-UniRule"/>
</dbReference>
<feature type="short sequence motif" description="GXSXG" evidence="2">
    <location>
        <begin position="412"/>
        <end position="416"/>
    </location>
</feature>
<feature type="domain" description="PNPLA" evidence="4">
    <location>
        <begin position="372"/>
        <end position="565"/>
    </location>
</feature>
<dbReference type="Pfam" id="PF01734">
    <property type="entry name" value="Patatin"/>
    <property type="match status" value="1"/>
</dbReference>
<dbReference type="PANTHER" id="PTHR43628:SF1">
    <property type="entry name" value="CHITIN SYNTHASE REGULATORY FACTOR 2-RELATED"/>
    <property type="match status" value="1"/>
</dbReference>
<evidence type="ECO:0000256" key="1">
    <source>
        <dbReference type="ARBA" id="ARBA00023098"/>
    </source>
</evidence>
<dbReference type="SUPFAM" id="SSF81901">
    <property type="entry name" value="HCP-like"/>
    <property type="match status" value="1"/>
</dbReference>
<accession>A0A1Y1I5V2</accession>
<name>A0A1Y1I5V2_KLENI</name>
<dbReference type="InterPro" id="IPR002641">
    <property type="entry name" value="PNPLA_dom"/>
</dbReference>
<dbReference type="PANTHER" id="PTHR43628">
    <property type="entry name" value="ACTIVATOR OF C KINASE PROTEIN 1-RELATED"/>
    <property type="match status" value="1"/>
</dbReference>
<dbReference type="InterPro" id="IPR006597">
    <property type="entry name" value="Sel1-like"/>
</dbReference>
<dbReference type="EMBL" id="DF237125">
    <property type="protein sequence ID" value="GAQ84096.1"/>
    <property type="molecule type" value="Genomic_DNA"/>
</dbReference>
<evidence type="ECO:0000259" key="4">
    <source>
        <dbReference type="PROSITE" id="PS51635"/>
    </source>
</evidence>
<dbReference type="Pfam" id="PF08238">
    <property type="entry name" value="Sel1"/>
    <property type="match status" value="8"/>
</dbReference>
<dbReference type="Proteomes" id="UP000054558">
    <property type="component" value="Unassembled WGS sequence"/>
</dbReference>
<dbReference type="OrthoDB" id="272077at2759"/>
<dbReference type="CDD" id="cd07199">
    <property type="entry name" value="Pat17_PNPLA8_PNPLA9_like"/>
    <property type="match status" value="1"/>
</dbReference>
<proteinExistence type="inferred from homology"/>
<dbReference type="SMART" id="SM00671">
    <property type="entry name" value="SEL1"/>
    <property type="match status" value="8"/>
</dbReference>
<keyword evidence="2 3" id="KW-0442">Lipid degradation</keyword>
<dbReference type="Gene3D" id="1.25.40.10">
    <property type="entry name" value="Tetratricopeptide repeat domain"/>
    <property type="match status" value="3"/>
</dbReference>
<comment type="function">
    <text evidence="3">Lipolytic acyl hydrolase (LAH).</text>
</comment>
<dbReference type="InterPro" id="IPR016035">
    <property type="entry name" value="Acyl_Trfase/lysoPLipase"/>
</dbReference>
<dbReference type="InterPro" id="IPR052945">
    <property type="entry name" value="Mitotic_Regulator"/>
</dbReference>
<dbReference type="AlphaFoldDB" id="A0A1Y1I5V2"/>